<dbReference type="OrthoDB" id="1683831at2759"/>
<reference evidence="1" key="1">
    <citation type="submission" date="2017-07" db="EMBL/GenBank/DDBJ databases">
        <title>Taro Niue Genome Assembly and Annotation.</title>
        <authorList>
            <person name="Atibalentja N."/>
            <person name="Keating K."/>
            <person name="Fields C.J."/>
        </authorList>
    </citation>
    <scope>NUCLEOTIDE SEQUENCE</scope>
    <source>
        <strain evidence="1">Niue_2</strain>
        <tissue evidence="1">Leaf</tissue>
    </source>
</reference>
<dbReference type="PANTHER" id="PTHR45958">
    <property type="entry name" value="RING-TYPE E3 UBIQUITIN TRANSFERASE"/>
    <property type="match status" value="1"/>
</dbReference>
<dbReference type="EMBL" id="NMUH01007630">
    <property type="protein sequence ID" value="MQM17580.1"/>
    <property type="molecule type" value="Genomic_DNA"/>
</dbReference>
<evidence type="ECO:0000313" key="2">
    <source>
        <dbReference type="Proteomes" id="UP000652761"/>
    </source>
</evidence>
<dbReference type="Gene3D" id="1.25.10.10">
    <property type="entry name" value="Leucine-rich Repeat Variant"/>
    <property type="match status" value="1"/>
</dbReference>
<gene>
    <name evidence="1" type="ORF">Taro_050557</name>
</gene>
<dbReference type="InterPro" id="IPR052608">
    <property type="entry name" value="U-box_domain_protein"/>
</dbReference>
<dbReference type="AlphaFoldDB" id="A0A843XEC0"/>
<accession>A0A843XEC0</accession>
<proteinExistence type="predicted"/>
<dbReference type="SUPFAM" id="SSF48371">
    <property type="entry name" value="ARM repeat"/>
    <property type="match status" value="1"/>
</dbReference>
<comment type="caution">
    <text evidence="1">The sequence shown here is derived from an EMBL/GenBank/DDBJ whole genome shotgun (WGS) entry which is preliminary data.</text>
</comment>
<dbReference type="PANTHER" id="PTHR45958:SF12">
    <property type="entry name" value="OS01G0948500 PROTEIN"/>
    <property type="match status" value="1"/>
</dbReference>
<dbReference type="Proteomes" id="UP000652761">
    <property type="component" value="Unassembled WGS sequence"/>
</dbReference>
<name>A0A843XEC0_COLES</name>
<dbReference type="InterPro" id="IPR011989">
    <property type="entry name" value="ARM-like"/>
</dbReference>
<dbReference type="InterPro" id="IPR016024">
    <property type="entry name" value="ARM-type_fold"/>
</dbReference>
<keyword evidence="2" id="KW-1185">Reference proteome</keyword>
<protein>
    <submittedName>
        <fullName evidence="1">Uncharacterized protein</fullName>
    </submittedName>
</protein>
<evidence type="ECO:0000313" key="1">
    <source>
        <dbReference type="EMBL" id="MQM17580.1"/>
    </source>
</evidence>
<organism evidence="1 2">
    <name type="scientific">Colocasia esculenta</name>
    <name type="common">Wild taro</name>
    <name type="synonym">Arum esculentum</name>
    <dbReference type="NCBI Taxonomy" id="4460"/>
    <lineage>
        <taxon>Eukaryota</taxon>
        <taxon>Viridiplantae</taxon>
        <taxon>Streptophyta</taxon>
        <taxon>Embryophyta</taxon>
        <taxon>Tracheophyta</taxon>
        <taxon>Spermatophyta</taxon>
        <taxon>Magnoliopsida</taxon>
        <taxon>Liliopsida</taxon>
        <taxon>Araceae</taxon>
        <taxon>Aroideae</taxon>
        <taxon>Colocasieae</taxon>
        <taxon>Colocasia</taxon>
    </lineage>
</organism>
<sequence length="143" mass="15766">MFTSGNLEAKISLLAAIQKLCTVKENVERLINSGIISYLLQLPFLSQPAAAMLACLAQSELILMKKNIVEQMLSLLNISSPVIQCHLLQALSSISDHPGAFNINIKGPYVLSLGKLDANSWVDRDNVGKRNKECQRITRCLDK</sequence>